<accession>A0A0P7VRP2</accession>
<keyword evidence="1" id="KW-0378">Hydrolase</keyword>
<dbReference type="RefSeq" id="WP_072244209.1">
    <property type="nucleotide sequence ID" value="NZ_FBYC01000001.1"/>
</dbReference>
<organism evidence="4 5">
    <name type="scientific">Roseibaca calidilacus</name>
    <dbReference type="NCBI Taxonomy" id="1666912"/>
    <lineage>
        <taxon>Bacteria</taxon>
        <taxon>Pseudomonadati</taxon>
        <taxon>Pseudomonadota</taxon>
        <taxon>Alphaproteobacteria</taxon>
        <taxon>Rhodobacterales</taxon>
        <taxon>Paracoccaceae</taxon>
        <taxon>Roseinatronobacter</taxon>
    </lineage>
</organism>
<evidence type="ECO:0000313" key="5">
    <source>
        <dbReference type="Proteomes" id="UP000050413"/>
    </source>
</evidence>
<protein>
    <recommendedName>
        <fullName evidence="1">Aminopyrimidine aminohydrolase</fullName>
        <ecNumber evidence="1">3.5.99.2</ecNumber>
    </recommendedName>
</protein>
<dbReference type="CDD" id="cd19365">
    <property type="entry name" value="TenA_C-like"/>
    <property type="match status" value="1"/>
</dbReference>
<dbReference type="InterPro" id="IPR004305">
    <property type="entry name" value="Thiaminase-2/PQQC"/>
</dbReference>
<comment type="catalytic activity">
    <reaction evidence="1">
        <text>thiamine + H2O = 5-(2-hydroxyethyl)-4-methylthiazole + 4-amino-5-hydroxymethyl-2-methylpyrimidine + H(+)</text>
        <dbReference type="Rhea" id="RHEA:17509"/>
        <dbReference type="ChEBI" id="CHEBI:15377"/>
        <dbReference type="ChEBI" id="CHEBI:15378"/>
        <dbReference type="ChEBI" id="CHEBI:16892"/>
        <dbReference type="ChEBI" id="CHEBI:17957"/>
        <dbReference type="ChEBI" id="CHEBI:18385"/>
        <dbReference type="EC" id="3.5.99.2"/>
    </reaction>
</comment>
<dbReference type="OrthoDB" id="34166at2"/>
<dbReference type="Proteomes" id="UP000182045">
    <property type="component" value="Unassembled WGS sequence"/>
</dbReference>
<dbReference type="EMBL" id="LJSG01000021">
    <property type="protein sequence ID" value="KPP89506.1"/>
    <property type="molecule type" value="Genomic_DNA"/>
</dbReference>
<proteinExistence type="inferred from homology"/>
<dbReference type="GO" id="GO:0009228">
    <property type="term" value="P:thiamine biosynthetic process"/>
    <property type="evidence" value="ECO:0007669"/>
    <property type="project" value="UniProtKB-KW"/>
</dbReference>
<dbReference type="PATRIC" id="fig|1666912.4.peg.725"/>
<evidence type="ECO:0000313" key="4">
    <source>
        <dbReference type="EMBL" id="KPP89506.1"/>
    </source>
</evidence>
<dbReference type="InterPro" id="IPR050967">
    <property type="entry name" value="Thiamine_Salvage_TenA"/>
</dbReference>
<dbReference type="InterPro" id="IPR027574">
    <property type="entry name" value="Thiaminase_II"/>
</dbReference>
<comment type="similarity">
    <text evidence="1">Belongs to the TenA family.</text>
</comment>
<keyword evidence="1" id="KW-0784">Thiamine biosynthesis</keyword>
<keyword evidence="6" id="KW-1185">Reference proteome</keyword>
<dbReference type="NCBIfam" id="TIGR04306">
    <property type="entry name" value="salvage_TenA"/>
    <property type="match status" value="1"/>
</dbReference>
<dbReference type="AlphaFoldDB" id="A0A0P7VRP2"/>
<comment type="pathway">
    <text evidence="1">Cofactor biosynthesis; thiamine diphosphate biosynthesis.</text>
</comment>
<reference evidence="3 6" key="2">
    <citation type="submission" date="2016-01" db="EMBL/GenBank/DDBJ databases">
        <authorList>
            <person name="Varghese N."/>
        </authorList>
    </citation>
    <scope>NUCLEOTIDE SEQUENCE [LARGE SCALE GENOMIC DNA]</scope>
    <source>
        <strain evidence="3 6">HL-91</strain>
    </source>
</reference>
<dbReference type="InterPro" id="IPR016084">
    <property type="entry name" value="Haem_Oase-like_multi-hlx"/>
</dbReference>
<comment type="caution">
    <text evidence="4">The sequence shown here is derived from an EMBL/GenBank/DDBJ whole genome shotgun (WGS) entry which is preliminary data.</text>
</comment>
<feature type="domain" description="Thiaminase-2/PQQC" evidence="2">
    <location>
        <begin position="22"/>
        <end position="213"/>
    </location>
</feature>
<dbReference type="GO" id="GO:0005829">
    <property type="term" value="C:cytosol"/>
    <property type="evidence" value="ECO:0007669"/>
    <property type="project" value="TreeGrafter"/>
</dbReference>
<dbReference type="Gene3D" id="1.20.910.10">
    <property type="entry name" value="Heme oxygenase-like"/>
    <property type="match status" value="1"/>
</dbReference>
<dbReference type="PANTHER" id="PTHR43198:SF2">
    <property type="entry name" value="SI:CH1073-67J19.1-RELATED"/>
    <property type="match status" value="1"/>
</dbReference>
<evidence type="ECO:0000256" key="1">
    <source>
        <dbReference type="RuleBase" id="RU363093"/>
    </source>
</evidence>
<name>A0A0P7VRP2_9RHOB</name>
<dbReference type="EMBL" id="FBYC01000001">
    <property type="protein sequence ID" value="CUX79384.1"/>
    <property type="molecule type" value="Genomic_DNA"/>
</dbReference>
<dbReference type="STRING" id="1666912.Ga0058931_0062"/>
<dbReference type="Proteomes" id="UP000050413">
    <property type="component" value="Unassembled WGS sequence"/>
</dbReference>
<comment type="function">
    <text evidence="1">Catalyzes an amino-pyrimidine hydrolysis reaction at the C5' of the pyrimidine moiety of thiamine compounds, a reaction that is part of a thiamine salvage pathway.</text>
</comment>
<dbReference type="PANTHER" id="PTHR43198">
    <property type="entry name" value="BIFUNCTIONAL TH2 PROTEIN"/>
    <property type="match status" value="1"/>
</dbReference>
<evidence type="ECO:0000259" key="2">
    <source>
        <dbReference type="Pfam" id="PF03070"/>
    </source>
</evidence>
<sequence length="227" mass="24617">MSFMTRALAETAPLCAAMRDMPFNRGLADGSLPRAAFQRYIIQDAHYLNGFARALALAAGRAPDAQAVSQLAGFAAGTLQAEHELHAHYMGLFGVTKDDFAATPPSPACDHYTNFLIATSATRSTAESVAAVLPCFWVYRDVGRAIHACAAPDTPYRAWIDTYVSDRFDAAVEACCAVAERLYESAQGTTRDSMCTIFARSTLLEWSFWDSAWHGHAWPDPVAVGQG</sequence>
<comment type="catalytic activity">
    <reaction evidence="1">
        <text>4-amino-5-aminomethyl-2-methylpyrimidine + H2O = 4-amino-5-hydroxymethyl-2-methylpyrimidine + NH4(+)</text>
        <dbReference type="Rhea" id="RHEA:31799"/>
        <dbReference type="ChEBI" id="CHEBI:15377"/>
        <dbReference type="ChEBI" id="CHEBI:16892"/>
        <dbReference type="ChEBI" id="CHEBI:28938"/>
        <dbReference type="ChEBI" id="CHEBI:63416"/>
        <dbReference type="EC" id="3.5.99.2"/>
    </reaction>
</comment>
<dbReference type="GO" id="GO:0009229">
    <property type="term" value="P:thiamine diphosphate biosynthetic process"/>
    <property type="evidence" value="ECO:0007669"/>
    <property type="project" value="UniProtKB-UniPathway"/>
</dbReference>
<gene>
    <name evidence="4" type="primary">tenA</name>
    <name evidence="3" type="ORF">Ga0058931_0062</name>
    <name evidence="4" type="ORF">HLUCCA05_14310</name>
</gene>
<dbReference type="SUPFAM" id="SSF48613">
    <property type="entry name" value="Heme oxygenase-like"/>
    <property type="match status" value="1"/>
</dbReference>
<dbReference type="Pfam" id="PF03070">
    <property type="entry name" value="TENA_THI-4"/>
    <property type="match status" value="1"/>
</dbReference>
<dbReference type="GO" id="GO:0050334">
    <property type="term" value="F:thiaminase activity"/>
    <property type="evidence" value="ECO:0007669"/>
    <property type="project" value="UniProtKB-EC"/>
</dbReference>
<dbReference type="EC" id="3.5.99.2" evidence="1"/>
<dbReference type="UniPathway" id="UPA00060"/>
<evidence type="ECO:0000313" key="6">
    <source>
        <dbReference type="Proteomes" id="UP000182045"/>
    </source>
</evidence>
<evidence type="ECO:0000313" key="3">
    <source>
        <dbReference type="EMBL" id="CUX79384.1"/>
    </source>
</evidence>
<reference evidence="4 5" key="1">
    <citation type="submission" date="2015-09" db="EMBL/GenBank/DDBJ databases">
        <title>Identification and resolution of microdiversity through metagenomic sequencing of parallel consortia.</title>
        <authorList>
            <person name="Nelson W.C."/>
            <person name="Romine M.F."/>
            <person name="Lindemann S.R."/>
        </authorList>
    </citation>
    <scope>NUCLEOTIDE SEQUENCE [LARGE SCALE GENOMIC DNA]</scope>
    <source>
        <strain evidence="4">HL-91</strain>
    </source>
</reference>